<organism evidence="2 3">
    <name type="scientific">Lagenidium giganteum</name>
    <dbReference type="NCBI Taxonomy" id="4803"/>
    <lineage>
        <taxon>Eukaryota</taxon>
        <taxon>Sar</taxon>
        <taxon>Stramenopiles</taxon>
        <taxon>Oomycota</taxon>
        <taxon>Peronosporomycetes</taxon>
        <taxon>Pythiales</taxon>
        <taxon>Pythiaceae</taxon>
    </lineage>
</organism>
<protein>
    <recommendedName>
        <fullName evidence="1">Integrator complex subunit 5 C-terminal domain-containing protein</fullName>
    </recommendedName>
</protein>
<dbReference type="InterPro" id="IPR029444">
    <property type="entry name" value="INTS5_C"/>
</dbReference>
<reference evidence="2" key="1">
    <citation type="submission" date="2022-11" db="EMBL/GenBank/DDBJ databases">
        <authorList>
            <person name="Morgan W.R."/>
            <person name="Tartar A."/>
        </authorList>
    </citation>
    <scope>NUCLEOTIDE SEQUENCE</scope>
    <source>
        <strain evidence="2">ARSEF 373</strain>
    </source>
</reference>
<dbReference type="PANTHER" id="PTHR31697">
    <property type="entry name" value="INTEGRATOR COMPLEX SUBUNIT 5"/>
    <property type="match status" value="1"/>
</dbReference>
<name>A0AAV2Z8F6_9STRA</name>
<dbReference type="EMBL" id="DAKRPA010000045">
    <property type="protein sequence ID" value="DBA01563.1"/>
    <property type="molecule type" value="Genomic_DNA"/>
</dbReference>
<dbReference type="PANTHER" id="PTHR31697:SF2">
    <property type="entry name" value="INTEGRATOR COMPLEX SUBUNIT 5"/>
    <property type="match status" value="1"/>
</dbReference>
<dbReference type="InterPro" id="IPR040316">
    <property type="entry name" value="INTS5"/>
</dbReference>
<evidence type="ECO:0000313" key="2">
    <source>
        <dbReference type="EMBL" id="DBA01563.1"/>
    </source>
</evidence>
<evidence type="ECO:0000259" key="1">
    <source>
        <dbReference type="Pfam" id="PF14838"/>
    </source>
</evidence>
<reference evidence="2" key="2">
    <citation type="journal article" date="2023" name="Microbiol Resour">
        <title>Decontamination and Annotation of the Draft Genome Sequence of the Oomycete Lagenidium giganteum ARSEF 373.</title>
        <authorList>
            <person name="Morgan W.R."/>
            <person name="Tartar A."/>
        </authorList>
    </citation>
    <scope>NUCLEOTIDE SEQUENCE</scope>
    <source>
        <strain evidence="2">ARSEF 373</strain>
    </source>
</reference>
<dbReference type="Proteomes" id="UP001146120">
    <property type="component" value="Unassembled WGS sequence"/>
</dbReference>
<dbReference type="GO" id="GO:0032039">
    <property type="term" value="C:integrator complex"/>
    <property type="evidence" value="ECO:0007669"/>
    <property type="project" value="InterPro"/>
</dbReference>
<keyword evidence="3" id="KW-1185">Reference proteome</keyword>
<dbReference type="GO" id="GO:0034472">
    <property type="term" value="P:snRNA 3'-end processing"/>
    <property type="evidence" value="ECO:0007669"/>
    <property type="project" value="TreeGrafter"/>
</dbReference>
<sequence>MSFDATLAAVQQRSVYSQLMGVVRRAILGAPEEAKSVLLTQLLEWCTEVAPEPASQWLWTFVFVAQLDSFLVQDFLMRQALVRPSSAVSLDAPLQYLATAHPAQTVDIVRDLLEELAANSVQHVDNQPVNVVLSNLITFVARSDATVRACGDSVQWIVTSELIRQLWLNLHQLSDSSSAMEVESHGHASRPSQRSMGALLLDCIARQSSNLGSGAFHLVLLLQSLQKQIPSGDISASNSDLPARAAQFHRQLQDAAEKEESKALVTSIYRFLPYVCRSVVRQLHNADVSDHEQAAVEHWTRWLVIMAARVSRSAIVQALVEAELMISEVPSDHTRQGDSSTDSALCDLLTHVIGSTTSEYTAFITSLMELCRTSPSARRQCRLLELLRSLLAANKTEALPSKHHDTTLLPMQMATLGADVDDAAALVQRLTLAQPWETSWATFESWKTTSGAAFWSSLLDLACSSDDGVASQALELLASTPFASLEDPVWQYQCLHKLTLVFFHLLRRFRMELVQCAASTSPSTPSTTALEQLHGRLEVLKVLFARLVAVDGGVTHYPSSVFAVFVALWLDLLLSTTSPTSIPTHFPNRVNFDDAPGAGIYARHVIRAERTVSSKCTNLQASKVITHVPETLVYRKALDATWGHEMDAATTCGVYVVDLLVRLLRTHHQAPVAANDGTSANNADQHLERRTKAIVDLLLERAIPCCGLQSDDAYKETLPNRSTFDMDLRIEQWLHHFPAFLPLLRAVVETSAALQLTQAWRLLPLLKSALVVLLGHWNSVKGGLEHDNMDVPPYMRNRNQLRLTTELVRILGLTGWLPTSLANTADLLPLTTPADIRAILFSCWSFLADHPPSKNAAIGSSSHINGIAPAALDGFLIPVRKALHRNIRRVGARYPQFMC</sequence>
<dbReference type="AlphaFoldDB" id="A0AAV2Z8F6"/>
<gene>
    <name evidence="2" type="ORF">N0F65_011534</name>
</gene>
<accession>A0AAV2Z8F6</accession>
<feature type="domain" description="Integrator complex subunit 5 C-terminal" evidence="1">
    <location>
        <begin position="721"/>
        <end position="889"/>
    </location>
</feature>
<evidence type="ECO:0000313" key="3">
    <source>
        <dbReference type="Proteomes" id="UP001146120"/>
    </source>
</evidence>
<dbReference type="Pfam" id="PF14838">
    <property type="entry name" value="INTS5_C"/>
    <property type="match status" value="1"/>
</dbReference>
<proteinExistence type="predicted"/>
<comment type="caution">
    <text evidence="2">The sequence shown here is derived from an EMBL/GenBank/DDBJ whole genome shotgun (WGS) entry which is preliminary data.</text>
</comment>